<dbReference type="Gene3D" id="1.10.150.50">
    <property type="entry name" value="Transcription Factor, Ets-1"/>
    <property type="match status" value="1"/>
</dbReference>
<evidence type="ECO:0000256" key="8">
    <source>
        <dbReference type="ARBA" id="ARBA00023018"/>
    </source>
</evidence>
<evidence type="ECO:0000256" key="4">
    <source>
        <dbReference type="ARBA" id="ARBA00022490"/>
    </source>
</evidence>
<evidence type="ECO:0000256" key="5">
    <source>
        <dbReference type="ARBA" id="ARBA00022491"/>
    </source>
</evidence>
<evidence type="ECO:0000313" key="16">
    <source>
        <dbReference type="Proteomes" id="UP000007303"/>
    </source>
</evidence>
<evidence type="ECO:0000256" key="13">
    <source>
        <dbReference type="SAM" id="MobiDB-lite"/>
    </source>
</evidence>
<dbReference type="InterPro" id="IPR013761">
    <property type="entry name" value="SAM/pointed_sf"/>
</dbReference>
<dbReference type="GO" id="GO:0030371">
    <property type="term" value="F:translation repressor activity"/>
    <property type="evidence" value="ECO:0007669"/>
    <property type="project" value="InterPro"/>
</dbReference>
<accession>H3DN85</accession>
<keyword evidence="4" id="KW-0963">Cytoplasm</keyword>
<evidence type="ECO:0000256" key="10">
    <source>
        <dbReference type="ARBA" id="ARBA00034102"/>
    </source>
</evidence>
<feature type="region of interest" description="Disordered" evidence="13">
    <location>
        <begin position="425"/>
        <end position="456"/>
    </location>
</feature>
<feature type="compositionally biased region" description="Low complexity" evidence="13">
    <location>
        <begin position="591"/>
        <end position="604"/>
    </location>
</feature>
<evidence type="ECO:0000256" key="11">
    <source>
        <dbReference type="ARBA" id="ARBA00041183"/>
    </source>
</evidence>
<dbReference type="FunFam" id="1.25.40.170:FF:000003">
    <property type="entry name" value="Sterile alpha motif domain-containing 4A"/>
    <property type="match status" value="1"/>
</dbReference>
<dbReference type="Gene3D" id="1.25.40.170">
    <property type="entry name" value="Smaug, PHAT domain"/>
    <property type="match status" value="1"/>
</dbReference>
<evidence type="ECO:0000256" key="3">
    <source>
        <dbReference type="ARBA" id="ARBA00008232"/>
    </source>
</evidence>
<dbReference type="PANTHER" id="PTHR12515:SF8">
    <property type="entry name" value="PROTEIN SMAUG HOMOLOG 1"/>
    <property type="match status" value="1"/>
</dbReference>
<keyword evidence="7" id="KW-0810">Translation regulation</keyword>
<dbReference type="PANTHER" id="PTHR12515">
    <property type="entry name" value="STERILE ALPHA MOTIF DOMAIN CONTAINING PROTEIN 4-RELATED"/>
    <property type="match status" value="1"/>
</dbReference>
<feature type="domain" description="SAM" evidence="14">
    <location>
        <begin position="326"/>
        <end position="389"/>
    </location>
</feature>
<reference evidence="16" key="1">
    <citation type="journal article" date="2004" name="Nature">
        <title>Genome duplication in the teleost fish Tetraodon nigroviridis reveals the early vertebrate proto-karyotype.</title>
        <authorList>
            <person name="Jaillon O."/>
            <person name="Aury J.-M."/>
            <person name="Brunet F."/>
            <person name="Petit J.-L."/>
            <person name="Stange-Thomann N."/>
            <person name="Mauceli E."/>
            <person name="Bouneau L."/>
            <person name="Fischer C."/>
            <person name="Ozouf-Costaz C."/>
            <person name="Bernot A."/>
            <person name="Nicaud S."/>
            <person name="Jaffe D."/>
            <person name="Fisher S."/>
            <person name="Lutfalla G."/>
            <person name="Dossat C."/>
            <person name="Segurens B."/>
            <person name="Dasilva C."/>
            <person name="Salanoubat M."/>
            <person name="Levy M."/>
            <person name="Boudet N."/>
            <person name="Castellano S."/>
            <person name="Anthouard V."/>
            <person name="Jubin C."/>
            <person name="Castelli V."/>
            <person name="Katinka M."/>
            <person name="Vacherie B."/>
            <person name="Biemont C."/>
            <person name="Skalli Z."/>
            <person name="Cattolico L."/>
            <person name="Poulain J."/>
            <person name="De Berardinis V."/>
            <person name="Cruaud C."/>
            <person name="Duprat S."/>
            <person name="Brottier P."/>
            <person name="Coutanceau J.-P."/>
            <person name="Gouzy J."/>
            <person name="Parra G."/>
            <person name="Lardier G."/>
            <person name="Chapple C."/>
            <person name="McKernan K.J."/>
            <person name="McEwan P."/>
            <person name="Bosak S."/>
            <person name="Kellis M."/>
            <person name="Volff J.-N."/>
            <person name="Guigo R."/>
            <person name="Zody M.C."/>
            <person name="Mesirov J."/>
            <person name="Lindblad-Toh K."/>
            <person name="Birren B."/>
            <person name="Nusbaum C."/>
            <person name="Kahn D."/>
            <person name="Robinson-Rechavi M."/>
            <person name="Laudet V."/>
            <person name="Schachter V."/>
            <person name="Quetier F."/>
            <person name="Saurin W."/>
            <person name="Scarpelli C."/>
            <person name="Wincker P."/>
            <person name="Lander E.S."/>
            <person name="Weissenbach J."/>
            <person name="Roest Crollius H."/>
        </authorList>
    </citation>
    <scope>NUCLEOTIDE SEQUENCE [LARGE SCALE GENOMIC DNA]</scope>
</reference>
<organism evidence="15 16">
    <name type="scientific">Tetraodon nigroviridis</name>
    <name type="common">Spotted green pufferfish</name>
    <name type="synonym">Chelonodon nigroviridis</name>
    <dbReference type="NCBI Taxonomy" id="99883"/>
    <lineage>
        <taxon>Eukaryota</taxon>
        <taxon>Metazoa</taxon>
        <taxon>Chordata</taxon>
        <taxon>Craniata</taxon>
        <taxon>Vertebrata</taxon>
        <taxon>Euteleostomi</taxon>
        <taxon>Actinopterygii</taxon>
        <taxon>Neopterygii</taxon>
        <taxon>Teleostei</taxon>
        <taxon>Neoteleostei</taxon>
        <taxon>Acanthomorphata</taxon>
        <taxon>Eupercaria</taxon>
        <taxon>Tetraodontiformes</taxon>
        <taxon>Tetradontoidea</taxon>
        <taxon>Tetraodontidae</taxon>
        <taxon>Tetraodon</taxon>
    </lineage>
</organism>
<dbReference type="InParanoid" id="H3DN85"/>
<feature type="compositionally biased region" description="Low complexity" evidence="13">
    <location>
        <begin position="574"/>
        <end position="583"/>
    </location>
</feature>
<dbReference type="AlphaFoldDB" id="H3DN85"/>
<comment type="subcellular location">
    <subcellularLocation>
        <location evidence="1">Cell projection</location>
        <location evidence="1">Dendrite</location>
    </subcellularLocation>
    <subcellularLocation>
        <location evidence="2">Cytoplasm</location>
    </subcellularLocation>
    <subcellularLocation>
        <location evidence="10">Synapse</location>
        <location evidence="10">Synaptosome</location>
    </subcellularLocation>
</comment>
<keyword evidence="16" id="KW-1185">Reference proteome</keyword>
<evidence type="ECO:0000256" key="12">
    <source>
        <dbReference type="ARBA" id="ARBA00041298"/>
    </source>
</evidence>
<evidence type="ECO:0000256" key="2">
    <source>
        <dbReference type="ARBA" id="ARBA00004496"/>
    </source>
</evidence>
<feature type="region of interest" description="Disordered" evidence="13">
    <location>
        <begin position="286"/>
        <end position="314"/>
    </location>
</feature>
<evidence type="ECO:0000256" key="1">
    <source>
        <dbReference type="ARBA" id="ARBA00004279"/>
    </source>
</evidence>
<dbReference type="Pfam" id="PF26034">
    <property type="entry name" value="PHAT_SMAUG"/>
    <property type="match status" value="1"/>
</dbReference>
<reference evidence="15" key="2">
    <citation type="submission" date="2025-08" db="UniProtKB">
        <authorList>
            <consortium name="Ensembl"/>
        </authorList>
    </citation>
    <scope>IDENTIFICATION</scope>
</reference>
<keyword evidence="5" id="KW-0678">Repressor</keyword>
<dbReference type="Proteomes" id="UP000007303">
    <property type="component" value="Unassembled WGS sequence"/>
</dbReference>
<dbReference type="OMA" id="NTSNWQD"/>
<dbReference type="GeneTree" id="ENSGT00940000157933"/>
<dbReference type="SUPFAM" id="SSF47769">
    <property type="entry name" value="SAM/Pointed domain"/>
    <property type="match status" value="1"/>
</dbReference>
<keyword evidence="9" id="KW-0966">Cell projection</keyword>
<protein>
    <recommendedName>
        <fullName evidence="11">Protein Smaug homolog 1</fullName>
    </recommendedName>
    <alternativeName>
        <fullName evidence="12">Sterile alpha motif domain-containing protein 4A</fullName>
    </alternativeName>
</protein>
<dbReference type="InterPro" id="IPR058599">
    <property type="entry name" value="PHAT_Smg/ZCCHC2-like"/>
</dbReference>
<dbReference type="Ensembl" id="ENSTNIT00000022220.1">
    <property type="protein sequence ID" value="ENSTNIP00000021984.1"/>
    <property type="gene ID" value="ENSTNIG00000018801.1"/>
</dbReference>
<name>H3DN85_TETNG</name>
<reference evidence="15" key="3">
    <citation type="submission" date="2025-09" db="UniProtKB">
        <authorList>
            <consortium name="Ensembl"/>
        </authorList>
    </citation>
    <scope>IDENTIFICATION</scope>
</reference>
<proteinExistence type="inferred from homology"/>
<sequence>MMFRDQVGVLASWFKGWNECEQTVALLSLLKRVSRTQARFLQLCLEHSLAECTELQALEGEANNPGVISQWQGESKERVISLVLTHLPLLKPGNVEAKSEYMRLLPRILAHTIEHGRHLEESRQLLSYALIHPATSLEDRSALALWLNHLEERAAASSPGSSSSSTGTSSCHAYSLHHHQRYGSDDRLNGWQSSRDSGLGVGWQQQACENGHLLLYPSSSVPATINTVGTGGGAGTILTAGGQQHSPLKRSVSLTPPMSGPSSQPLGHVWLSQEDLRSARAPALDHAPLSPQSSIASSGSGGSEHLEEAGLGGGGCPSLHRSSFLEEGSGMRDVPTWLKSLRLHKYASLFSTMTYDEMMSLTEEQLEAQKVTKGARHKIVISIQKLKERQNLLRSLEKDVLEGGNLRVPLQELHQMIMTPIKAFSGSEEAAPQREGKSAAPGSHLSGGGEAEPGTSVIAEGDLSSQFTRVMGKVCTQLLVSRSDEDSISCYLQLIDKCLNHESFTETQKKRLLSWKQQVQRLFRSIPRKALLDIAGYRTQRSRFGQSNSLPTTGCVGSSVSARRSLRQFQMPSRSLPGARLGPLGSGGLLGPTPRSSSSTPTGLKQGRQQGLWFANPGGSNSIPSRTHSSVQRTRSLPVHTTPQTLVMFQQADLPLPPTEPDINNRLESLCLSMTEHALGDGADRTSTI</sequence>
<dbReference type="FunFam" id="1.10.150.50:FF:000013">
    <property type="entry name" value="Protein Smaug homolog 1 isoform 2"/>
    <property type="match status" value="1"/>
</dbReference>
<dbReference type="HOGENOM" id="CLU_016365_0_1_1"/>
<evidence type="ECO:0000259" key="14">
    <source>
        <dbReference type="SMART" id="SM00454"/>
    </source>
</evidence>
<keyword evidence="8" id="KW-0770">Synapse</keyword>
<dbReference type="Pfam" id="PF00536">
    <property type="entry name" value="SAM_1"/>
    <property type="match status" value="1"/>
</dbReference>
<dbReference type="InterPro" id="IPR037093">
    <property type="entry name" value="PHAT_dom_sf"/>
</dbReference>
<dbReference type="InterPro" id="IPR001660">
    <property type="entry name" value="SAM"/>
</dbReference>
<feature type="compositionally biased region" description="Polar residues" evidence="13">
    <location>
        <begin position="618"/>
        <end position="639"/>
    </location>
</feature>
<dbReference type="GO" id="GO:0045202">
    <property type="term" value="C:synapse"/>
    <property type="evidence" value="ECO:0007669"/>
    <property type="project" value="UniProtKB-SubCell"/>
</dbReference>
<dbReference type="InterPro" id="IPR037634">
    <property type="entry name" value="Smaug_SAM"/>
</dbReference>
<keyword evidence="6" id="KW-0771">Synaptosome</keyword>
<dbReference type="InterPro" id="IPR050897">
    <property type="entry name" value="SMAUG/VTS1_RNA-bind"/>
</dbReference>
<dbReference type="GO" id="GO:0000932">
    <property type="term" value="C:P-body"/>
    <property type="evidence" value="ECO:0007669"/>
    <property type="project" value="TreeGrafter"/>
</dbReference>
<evidence type="ECO:0000313" key="15">
    <source>
        <dbReference type="Ensembl" id="ENSTNIP00000021984.1"/>
    </source>
</evidence>
<dbReference type="GO" id="GO:0030425">
    <property type="term" value="C:dendrite"/>
    <property type="evidence" value="ECO:0007669"/>
    <property type="project" value="UniProtKB-SubCell"/>
</dbReference>
<dbReference type="SMART" id="SM00454">
    <property type="entry name" value="SAM"/>
    <property type="match status" value="1"/>
</dbReference>
<comment type="similarity">
    <text evidence="3">Belongs to the SMAUG family.</text>
</comment>
<evidence type="ECO:0000256" key="6">
    <source>
        <dbReference type="ARBA" id="ARBA00022599"/>
    </source>
</evidence>
<dbReference type="CDD" id="cd09557">
    <property type="entry name" value="SAM_Smaug"/>
    <property type="match status" value="1"/>
</dbReference>
<feature type="region of interest" description="Disordered" evidence="13">
    <location>
        <begin position="572"/>
        <end position="639"/>
    </location>
</feature>
<evidence type="ECO:0000256" key="9">
    <source>
        <dbReference type="ARBA" id="ARBA00023273"/>
    </source>
</evidence>
<dbReference type="GO" id="GO:0000289">
    <property type="term" value="P:nuclear-transcribed mRNA poly(A) tail shortening"/>
    <property type="evidence" value="ECO:0007669"/>
    <property type="project" value="TreeGrafter"/>
</dbReference>
<evidence type="ECO:0000256" key="7">
    <source>
        <dbReference type="ARBA" id="ARBA00022845"/>
    </source>
</evidence>
<dbReference type="GO" id="GO:0003729">
    <property type="term" value="F:mRNA binding"/>
    <property type="evidence" value="ECO:0007669"/>
    <property type="project" value="TreeGrafter"/>
</dbReference>